<dbReference type="EMBL" id="JBHUOJ010000025">
    <property type="protein sequence ID" value="MFD2833837.1"/>
    <property type="molecule type" value="Genomic_DNA"/>
</dbReference>
<gene>
    <name evidence="3" type="ORF">ACFSYS_11095</name>
</gene>
<dbReference type="Pfam" id="PF01436">
    <property type="entry name" value="NHL"/>
    <property type="match status" value="1"/>
</dbReference>
<dbReference type="Gene3D" id="2.120.10.30">
    <property type="entry name" value="TolB, C-terminal domain"/>
    <property type="match status" value="1"/>
</dbReference>
<feature type="repeat" description="NHL" evidence="2">
    <location>
        <begin position="26"/>
        <end position="68"/>
    </location>
</feature>
<dbReference type="PANTHER" id="PTHR24104">
    <property type="entry name" value="E3 UBIQUITIN-PROTEIN LIGASE NHLRC1-RELATED"/>
    <property type="match status" value="1"/>
</dbReference>
<comment type="caution">
    <text evidence="3">The sequence shown here is derived from an EMBL/GenBank/DDBJ whole genome shotgun (WGS) entry which is preliminary data.</text>
</comment>
<dbReference type="PROSITE" id="PS51125">
    <property type="entry name" value="NHL"/>
    <property type="match status" value="1"/>
</dbReference>
<organism evidence="3 4">
    <name type="scientific">Christiangramia antarctica</name>
    <dbReference type="NCBI Taxonomy" id="2058158"/>
    <lineage>
        <taxon>Bacteria</taxon>
        <taxon>Pseudomonadati</taxon>
        <taxon>Bacteroidota</taxon>
        <taxon>Flavobacteriia</taxon>
        <taxon>Flavobacteriales</taxon>
        <taxon>Flavobacteriaceae</taxon>
        <taxon>Christiangramia</taxon>
    </lineage>
</organism>
<dbReference type="RefSeq" id="WP_347709991.1">
    <property type="nucleotide sequence ID" value="NZ_JBHUOJ010000025.1"/>
</dbReference>
<dbReference type="InterPro" id="IPR011042">
    <property type="entry name" value="6-blade_b-propeller_TolB-like"/>
</dbReference>
<protein>
    <submittedName>
        <fullName evidence="3">6-bladed beta-propeller</fullName>
    </submittedName>
</protein>
<sequence length="152" mass="17454">MNVNGDTIAIADFYNHRIILQINDEVHFIGKEGHDKGELYYPIDVKIQQDKIYVADAYNHRIQVFDLDGKLLNIIGALDAINVASGIDIRNNLLAVTDQENSRVLIYDLNGLLQQILTEKINYPTDVLFDENRLYITNFKENTISVFKLIKE</sequence>
<dbReference type="InterPro" id="IPR050952">
    <property type="entry name" value="TRIM-NHL_E3_ligases"/>
</dbReference>
<keyword evidence="1" id="KW-0677">Repeat</keyword>
<proteinExistence type="predicted"/>
<evidence type="ECO:0000256" key="2">
    <source>
        <dbReference type="PROSITE-ProRule" id="PRU00504"/>
    </source>
</evidence>
<dbReference type="Proteomes" id="UP001597438">
    <property type="component" value="Unassembled WGS sequence"/>
</dbReference>
<keyword evidence="4" id="KW-1185">Reference proteome</keyword>
<name>A0ABW5X5Y3_9FLAO</name>
<dbReference type="PANTHER" id="PTHR24104:SF25">
    <property type="entry name" value="PROTEIN LIN-41"/>
    <property type="match status" value="1"/>
</dbReference>
<dbReference type="SUPFAM" id="SSF63825">
    <property type="entry name" value="YWTD domain"/>
    <property type="match status" value="1"/>
</dbReference>
<dbReference type="InterPro" id="IPR001258">
    <property type="entry name" value="NHL_repeat"/>
</dbReference>
<evidence type="ECO:0000313" key="4">
    <source>
        <dbReference type="Proteomes" id="UP001597438"/>
    </source>
</evidence>
<reference evidence="4" key="1">
    <citation type="journal article" date="2019" name="Int. J. Syst. Evol. Microbiol.">
        <title>The Global Catalogue of Microorganisms (GCM) 10K type strain sequencing project: providing services to taxonomists for standard genome sequencing and annotation.</title>
        <authorList>
            <consortium name="The Broad Institute Genomics Platform"/>
            <consortium name="The Broad Institute Genome Sequencing Center for Infectious Disease"/>
            <person name="Wu L."/>
            <person name="Ma J."/>
        </authorList>
    </citation>
    <scope>NUCLEOTIDE SEQUENCE [LARGE SCALE GENOMIC DNA]</scope>
    <source>
        <strain evidence="4">KCTC 52925</strain>
    </source>
</reference>
<evidence type="ECO:0000313" key="3">
    <source>
        <dbReference type="EMBL" id="MFD2833837.1"/>
    </source>
</evidence>
<accession>A0ABW5X5Y3</accession>
<evidence type="ECO:0000256" key="1">
    <source>
        <dbReference type="ARBA" id="ARBA00022737"/>
    </source>
</evidence>